<dbReference type="SUPFAM" id="SSF100950">
    <property type="entry name" value="NagB/RpiA/CoA transferase-like"/>
    <property type="match status" value="1"/>
</dbReference>
<proteinExistence type="predicted"/>
<dbReference type="Proteomes" id="UP000219994">
    <property type="component" value="Unassembled WGS sequence"/>
</dbReference>
<dbReference type="GO" id="GO:0004342">
    <property type="term" value="F:glucosamine-6-phosphate deaminase activity"/>
    <property type="evidence" value="ECO:0007669"/>
    <property type="project" value="InterPro"/>
</dbReference>
<evidence type="ECO:0008006" key="3">
    <source>
        <dbReference type="Google" id="ProtNLM"/>
    </source>
</evidence>
<sequence>MSVNFQVVPHSAAVHERFAHAIADEIHSNNLAGKPTRLILPVGPIAHYPLLAQLCNKQHISWRDVRFTIMDEYLDWTGRPIPAEHPLSFVGFMRQFIGTLDSELQPPVDGWVWPDPFEINRVAEFIADIGGIDTCYGGIGVHGHVAFNEPVRNRFWSITDDQFRASPTRVVTLAPETIVMNATRATGGSFDTFPPLAVTIGMRDILEAVRIRLFCDGGVWQQEAVARAVCGPSHQDYPVSLLRHHRDVTVCADRVSAAGAIAAGAIPTPENR</sequence>
<dbReference type="GO" id="GO:0006046">
    <property type="term" value="P:N-acetylglucosamine catabolic process"/>
    <property type="evidence" value="ECO:0007669"/>
    <property type="project" value="TreeGrafter"/>
</dbReference>
<organism evidence="1 2">
    <name type="scientific">Candidatus Lumbricidiphila eiseniae</name>
    <dbReference type="NCBI Taxonomy" id="1969409"/>
    <lineage>
        <taxon>Bacteria</taxon>
        <taxon>Bacillati</taxon>
        <taxon>Actinomycetota</taxon>
        <taxon>Actinomycetes</taxon>
        <taxon>Micrococcales</taxon>
        <taxon>Microbacteriaceae</taxon>
        <taxon>Candidatus Lumbricidiphila</taxon>
    </lineage>
</organism>
<evidence type="ECO:0000313" key="2">
    <source>
        <dbReference type="Proteomes" id="UP000219994"/>
    </source>
</evidence>
<accession>A0A2A6FPD5</accession>
<dbReference type="EMBL" id="NAEP01000059">
    <property type="protein sequence ID" value="PDQ34263.1"/>
    <property type="molecule type" value="Genomic_DNA"/>
</dbReference>
<protein>
    <recommendedName>
        <fullName evidence="3">Glucosamine-6-phosphate isomerase</fullName>
    </recommendedName>
</protein>
<dbReference type="GO" id="GO:0006043">
    <property type="term" value="P:glucosamine catabolic process"/>
    <property type="evidence" value="ECO:0007669"/>
    <property type="project" value="TreeGrafter"/>
</dbReference>
<dbReference type="InterPro" id="IPR037171">
    <property type="entry name" value="NagB/RpiA_transferase-like"/>
</dbReference>
<dbReference type="GO" id="GO:0042802">
    <property type="term" value="F:identical protein binding"/>
    <property type="evidence" value="ECO:0007669"/>
    <property type="project" value="TreeGrafter"/>
</dbReference>
<dbReference type="Gene3D" id="3.40.50.1360">
    <property type="match status" value="1"/>
</dbReference>
<gene>
    <name evidence="1" type="ORF">B5766_12560</name>
</gene>
<dbReference type="PANTHER" id="PTHR11280">
    <property type="entry name" value="GLUCOSAMINE-6-PHOSPHATE ISOMERASE"/>
    <property type="match status" value="1"/>
</dbReference>
<comment type="caution">
    <text evidence="1">The sequence shown here is derived from an EMBL/GenBank/DDBJ whole genome shotgun (WGS) entry which is preliminary data.</text>
</comment>
<dbReference type="PANTHER" id="PTHR11280:SF5">
    <property type="entry name" value="GLUCOSAMINE-6-PHOSPHATE ISOMERASE"/>
    <property type="match status" value="1"/>
</dbReference>
<evidence type="ECO:0000313" key="1">
    <source>
        <dbReference type="EMBL" id="PDQ34263.1"/>
    </source>
</evidence>
<dbReference type="GO" id="GO:0005737">
    <property type="term" value="C:cytoplasm"/>
    <property type="evidence" value="ECO:0007669"/>
    <property type="project" value="TreeGrafter"/>
</dbReference>
<name>A0A2A6FPD5_9MICO</name>
<reference evidence="2" key="1">
    <citation type="submission" date="2017-03" db="EMBL/GenBank/DDBJ databases">
        <authorList>
            <person name="Lund M.B."/>
        </authorList>
    </citation>
    <scope>NUCLEOTIDE SEQUENCE [LARGE SCALE GENOMIC DNA]</scope>
</reference>
<dbReference type="GO" id="GO:0019262">
    <property type="term" value="P:N-acetylneuraminate catabolic process"/>
    <property type="evidence" value="ECO:0007669"/>
    <property type="project" value="TreeGrafter"/>
</dbReference>
<dbReference type="AlphaFoldDB" id="A0A2A6FPD5"/>
<dbReference type="InterPro" id="IPR004547">
    <property type="entry name" value="Glucosamine6P_isomerase"/>
</dbReference>